<evidence type="ECO:0000313" key="2">
    <source>
        <dbReference type="Proteomes" id="UP000321083"/>
    </source>
</evidence>
<proteinExistence type="predicted"/>
<gene>
    <name evidence="1" type="ORF">E3A20_20450</name>
</gene>
<comment type="caution">
    <text evidence="1">The sequence shown here is derived from an EMBL/GenBank/DDBJ whole genome shotgun (WGS) entry which is preliminary data.</text>
</comment>
<dbReference type="SUPFAM" id="SSF50156">
    <property type="entry name" value="PDZ domain-like"/>
    <property type="match status" value="1"/>
</dbReference>
<sequence>MQISLSLPDGWRRLDNISWRVSAWGLRRMATGGLQLEPVGEAERGREGIPATGMALRVRHLGQFGPHAAAKTAGFRQGDILLSLDGRTNLLTESDVLRYGVTERRAGEQVPAEILRNGQKRRLQLPQQP</sequence>
<protein>
    <submittedName>
        <fullName evidence="1">Peptidase</fullName>
    </submittedName>
</protein>
<organism evidence="1 2">
    <name type="scientific">Planctomyces bekefii</name>
    <dbReference type="NCBI Taxonomy" id="1653850"/>
    <lineage>
        <taxon>Bacteria</taxon>
        <taxon>Pseudomonadati</taxon>
        <taxon>Planctomycetota</taxon>
        <taxon>Planctomycetia</taxon>
        <taxon>Planctomycetales</taxon>
        <taxon>Planctomycetaceae</taxon>
        <taxon>Planctomyces</taxon>
    </lineage>
</organism>
<dbReference type="InterPro" id="IPR036034">
    <property type="entry name" value="PDZ_sf"/>
</dbReference>
<dbReference type="Proteomes" id="UP000321083">
    <property type="component" value="Unassembled WGS sequence"/>
</dbReference>
<keyword evidence="2" id="KW-1185">Reference proteome</keyword>
<accession>A0A5C6M3X3</accession>
<dbReference type="EMBL" id="SRHE01000490">
    <property type="protein sequence ID" value="TWW08825.1"/>
    <property type="molecule type" value="Genomic_DNA"/>
</dbReference>
<evidence type="ECO:0000313" key="1">
    <source>
        <dbReference type="EMBL" id="TWW08825.1"/>
    </source>
</evidence>
<dbReference type="AlphaFoldDB" id="A0A5C6M3X3"/>
<reference evidence="1 2" key="1">
    <citation type="submission" date="2019-08" db="EMBL/GenBank/DDBJ databases">
        <title>100 year-old enigma solved: identification of Planctomyces bekefii, the type genus and species of the phylum Planctomycetes.</title>
        <authorList>
            <person name="Svetlana D.N."/>
            <person name="Overmann J."/>
        </authorList>
    </citation>
    <scope>NUCLEOTIDE SEQUENCE [LARGE SCALE GENOMIC DNA]</scope>
    <source>
        <strain evidence="1">Phe10_nw2017</strain>
    </source>
</reference>
<dbReference type="Gene3D" id="2.30.42.10">
    <property type="match status" value="1"/>
</dbReference>
<reference evidence="1 2" key="2">
    <citation type="submission" date="2019-08" db="EMBL/GenBank/DDBJ databases">
        <authorList>
            <person name="Henke P."/>
        </authorList>
    </citation>
    <scope>NUCLEOTIDE SEQUENCE [LARGE SCALE GENOMIC DNA]</scope>
    <source>
        <strain evidence="1">Phe10_nw2017</strain>
    </source>
</reference>
<name>A0A5C6M3X3_9PLAN</name>